<dbReference type="PANTHER" id="PTHR43712:SF1">
    <property type="entry name" value="HYPOTHETICAL O-METHYLTRANSFERASE (EUROFUNG)-RELATED"/>
    <property type="match status" value="1"/>
</dbReference>
<dbReference type="GO" id="GO:0008171">
    <property type="term" value="F:O-methyltransferase activity"/>
    <property type="evidence" value="ECO:0007669"/>
    <property type="project" value="InterPro"/>
</dbReference>
<evidence type="ECO:0000256" key="2">
    <source>
        <dbReference type="ARBA" id="ARBA00022679"/>
    </source>
</evidence>
<keyword evidence="8" id="KW-1185">Reference proteome</keyword>
<dbReference type="GeneID" id="63747691"/>
<dbReference type="GO" id="GO:0032259">
    <property type="term" value="P:methylation"/>
    <property type="evidence" value="ECO:0007669"/>
    <property type="project" value="UniProtKB-KW"/>
</dbReference>
<dbReference type="InterPro" id="IPR029063">
    <property type="entry name" value="SAM-dependent_MTases_sf"/>
</dbReference>
<dbReference type="OrthoDB" id="1535081at2759"/>
<accession>A0A1L9RVI8</accession>
<dbReference type="InterPro" id="IPR036388">
    <property type="entry name" value="WH-like_DNA-bd_sf"/>
</dbReference>
<evidence type="ECO:0000313" key="8">
    <source>
        <dbReference type="Proteomes" id="UP000184383"/>
    </source>
</evidence>
<proteinExistence type="predicted"/>
<dbReference type="AlphaFoldDB" id="A0A1L9RVI8"/>
<dbReference type="STRING" id="1073089.A0A1L9RVI8"/>
<name>A0A1L9RVI8_ASPWE</name>
<gene>
    <name evidence="7" type="ORF">ASPWEDRAFT_180413</name>
</gene>
<evidence type="ECO:0000256" key="4">
    <source>
        <dbReference type="PIRSR" id="PIRSR005739-1"/>
    </source>
</evidence>
<evidence type="ECO:0000256" key="1">
    <source>
        <dbReference type="ARBA" id="ARBA00022603"/>
    </source>
</evidence>
<dbReference type="EMBL" id="KV878210">
    <property type="protein sequence ID" value="OJJ38950.1"/>
    <property type="molecule type" value="Genomic_DNA"/>
</dbReference>
<dbReference type="SUPFAM" id="SSF46785">
    <property type="entry name" value="Winged helix' DNA-binding domain"/>
    <property type="match status" value="1"/>
</dbReference>
<sequence length="394" mass="44186">MSQTQLLSLKKEVDAKFDAFVNSNDESARVDALETTLRLSRALDKPADAILKLSLSPSFYMAVKVGRDLDVFTTLAGSDNGSTIEQLAAPKKADPGFVERIMRALVAIGFANELGPGLYSPSSLSHEMTREVSINSVDILFSEYMPTVLHSPTFFAKTNYQNPLDPNHGPIQHAFNTTLNTWDWFAQNPEALARFNVYMKGARGDRPHWVDWFPVQQEVLDGAVNDASRPLLVDIAGGIGTDIAYFVKRFPDVQGRFILEDLPSVIDDIQDLDGRIERVKHDYFTPQPIKGARIYYMRSSLHDWSDTSCTTILTHIASAMERGYSKLLIEEFILPETDCRVLPVLYDMAVMFYCSGIERTRSTWEKLLARCGFVIKKFWAPGGDAQGIIEAELQ</sequence>
<feature type="domain" description="O-methyltransferase dimerisation" evidence="6">
    <location>
        <begin position="59"/>
        <end position="126"/>
    </location>
</feature>
<feature type="active site" description="Proton acceptor" evidence="4">
    <location>
        <position position="302"/>
    </location>
</feature>
<evidence type="ECO:0000256" key="3">
    <source>
        <dbReference type="ARBA" id="ARBA00022691"/>
    </source>
</evidence>
<keyword evidence="2" id="KW-0808">Transferase</keyword>
<dbReference type="InterPro" id="IPR001077">
    <property type="entry name" value="COMT_C"/>
</dbReference>
<dbReference type="RefSeq" id="XP_040692626.1">
    <property type="nucleotide sequence ID" value="XM_040831843.1"/>
</dbReference>
<dbReference type="Gene3D" id="3.40.50.150">
    <property type="entry name" value="Vaccinia Virus protein VP39"/>
    <property type="match status" value="1"/>
</dbReference>
<dbReference type="Pfam" id="PF08100">
    <property type="entry name" value="Dimerisation"/>
    <property type="match status" value="1"/>
</dbReference>
<keyword evidence="1" id="KW-0489">Methyltransferase</keyword>
<dbReference type="GO" id="GO:0044550">
    <property type="term" value="P:secondary metabolite biosynthetic process"/>
    <property type="evidence" value="ECO:0007669"/>
    <property type="project" value="UniProtKB-ARBA"/>
</dbReference>
<reference evidence="8" key="1">
    <citation type="journal article" date="2017" name="Genome Biol.">
        <title>Comparative genomics reveals high biological diversity and specific adaptations in the industrially and medically important fungal genus Aspergillus.</title>
        <authorList>
            <person name="de Vries R.P."/>
            <person name="Riley R."/>
            <person name="Wiebenga A."/>
            <person name="Aguilar-Osorio G."/>
            <person name="Amillis S."/>
            <person name="Uchima C.A."/>
            <person name="Anderluh G."/>
            <person name="Asadollahi M."/>
            <person name="Askin M."/>
            <person name="Barry K."/>
            <person name="Battaglia E."/>
            <person name="Bayram O."/>
            <person name="Benocci T."/>
            <person name="Braus-Stromeyer S.A."/>
            <person name="Caldana C."/>
            <person name="Canovas D."/>
            <person name="Cerqueira G.C."/>
            <person name="Chen F."/>
            <person name="Chen W."/>
            <person name="Choi C."/>
            <person name="Clum A."/>
            <person name="Dos Santos R.A."/>
            <person name="Damasio A.R."/>
            <person name="Diallinas G."/>
            <person name="Emri T."/>
            <person name="Fekete E."/>
            <person name="Flipphi M."/>
            <person name="Freyberg S."/>
            <person name="Gallo A."/>
            <person name="Gournas C."/>
            <person name="Habgood R."/>
            <person name="Hainaut M."/>
            <person name="Harispe M.L."/>
            <person name="Henrissat B."/>
            <person name="Hilden K.S."/>
            <person name="Hope R."/>
            <person name="Hossain A."/>
            <person name="Karabika E."/>
            <person name="Karaffa L."/>
            <person name="Karanyi Z."/>
            <person name="Krasevec N."/>
            <person name="Kuo A."/>
            <person name="Kusch H."/>
            <person name="LaButti K."/>
            <person name="Lagendijk E.L."/>
            <person name="Lapidus A."/>
            <person name="Levasseur A."/>
            <person name="Lindquist E."/>
            <person name="Lipzen A."/>
            <person name="Logrieco A.F."/>
            <person name="MacCabe A."/>
            <person name="Maekelae M.R."/>
            <person name="Malavazi I."/>
            <person name="Melin P."/>
            <person name="Meyer V."/>
            <person name="Mielnichuk N."/>
            <person name="Miskei M."/>
            <person name="Molnar A.P."/>
            <person name="Mule G."/>
            <person name="Ngan C.Y."/>
            <person name="Orejas M."/>
            <person name="Orosz E."/>
            <person name="Ouedraogo J.P."/>
            <person name="Overkamp K.M."/>
            <person name="Park H.-S."/>
            <person name="Perrone G."/>
            <person name="Piumi F."/>
            <person name="Punt P.J."/>
            <person name="Ram A.F."/>
            <person name="Ramon A."/>
            <person name="Rauscher S."/>
            <person name="Record E."/>
            <person name="Riano-Pachon D.M."/>
            <person name="Robert V."/>
            <person name="Roehrig J."/>
            <person name="Ruller R."/>
            <person name="Salamov A."/>
            <person name="Salih N.S."/>
            <person name="Samson R.A."/>
            <person name="Sandor E."/>
            <person name="Sanguinetti M."/>
            <person name="Schuetze T."/>
            <person name="Sepcic K."/>
            <person name="Shelest E."/>
            <person name="Sherlock G."/>
            <person name="Sophianopoulou V."/>
            <person name="Squina F.M."/>
            <person name="Sun H."/>
            <person name="Susca A."/>
            <person name="Todd R.B."/>
            <person name="Tsang A."/>
            <person name="Unkles S.E."/>
            <person name="van de Wiele N."/>
            <person name="van Rossen-Uffink D."/>
            <person name="Oliveira J.V."/>
            <person name="Vesth T.C."/>
            <person name="Visser J."/>
            <person name="Yu J.-H."/>
            <person name="Zhou M."/>
            <person name="Andersen M.R."/>
            <person name="Archer D.B."/>
            <person name="Baker S.E."/>
            <person name="Benoit I."/>
            <person name="Brakhage A.A."/>
            <person name="Braus G.H."/>
            <person name="Fischer R."/>
            <person name="Frisvad J.C."/>
            <person name="Goldman G.H."/>
            <person name="Houbraken J."/>
            <person name="Oakley B."/>
            <person name="Pocsi I."/>
            <person name="Scazzocchio C."/>
            <person name="Seiboth B."/>
            <person name="vanKuyk P.A."/>
            <person name="Wortman J."/>
            <person name="Dyer P.S."/>
            <person name="Grigoriev I.V."/>
        </authorList>
    </citation>
    <scope>NUCLEOTIDE SEQUENCE [LARGE SCALE GENOMIC DNA]</scope>
    <source>
        <strain evidence="8">DTO 134E9</strain>
    </source>
</reference>
<dbReference type="VEuPathDB" id="FungiDB:ASPWEDRAFT_180413"/>
<keyword evidence="3" id="KW-0949">S-adenosyl-L-methionine</keyword>
<dbReference type="Gene3D" id="1.10.10.10">
    <property type="entry name" value="Winged helix-like DNA-binding domain superfamily/Winged helix DNA-binding domain"/>
    <property type="match status" value="1"/>
</dbReference>
<dbReference type="Pfam" id="PF00891">
    <property type="entry name" value="Methyltransf_2"/>
    <property type="match status" value="1"/>
</dbReference>
<evidence type="ECO:0000313" key="7">
    <source>
        <dbReference type="EMBL" id="OJJ38950.1"/>
    </source>
</evidence>
<dbReference type="PIRSF" id="PIRSF005739">
    <property type="entry name" value="O-mtase"/>
    <property type="match status" value="1"/>
</dbReference>
<dbReference type="InterPro" id="IPR016461">
    <property type="entry name" value="COMT-like"/>
</dbReference>
<dbReference type="PANTHER" id="PTHR43712">
    <property type="entry name" value="PUTATIVE (AFU_ORTHOLOGUE AFUA_4G14580)-RELATED"/>
    <property type="match status" value="1"/>
</dbReference>
<evidence type="ECO:0000259" key="5">
    <source>
        <dbReference type="Pfam" id="PF00891"/>
    </source>
</evidence>
<organism evidence="7 8">
    <name type="scientific">Aspergillus wentii DTO 134E9</name>
    <dbReference type="NCBI Taxonomy" id="1073089"/>
    <lineage>
        <taxon>Eukaryota</taxon>
        <taxon>Fungi</taxon>
        <taxon>Dikarya</taxon>
        <taxon>Ascomycota</taxon>
        <taxon>Pezizomycotina</taxon>
        <taxon>Eurotiomycetes</taxon>
        <taxon>Eurotiomycetidae</taxon>
        <taxon>Eurotiales</taxon>
        <taxon>Aspergillaceae</taxon>
        <taxon>Aspergillus</taxon>
        <taxon>Aspergillus subgen. Cremei</taxon>
    </lineage>
</organism>
<dbReference type="SUPFAM" id="SSF53335">
    <property type="entry name" value="S-adenosyl-L-methionine-dependent methyltransferases"/>
    <property type="match status" value="1"/>
</dbReference>
<dbReference type="PROSITE" id="PS51683">
    <property type="entry name" value="SAM_OMT_II"/>
    <property type="match status" value="1"/>
</dbReference>
<protein>
    <submittedName>
        <fullName evidence="7">Uncharacterized protein</fullName>
    </submittedName>
</protein>
<feature type="domain" description="O-methyltransferase C-terminal" evidence="5">
    <location>
        <begin position="230"/>
        <end position="373"/>
    </location>
</feature>
<dbReference type="Proteomes" id="UP000184383">
    <property type="component" value="Unassembled WGS sequence"/>
</dbReference>
<dbReference type="InterPro" id="IPR012967">
    <property type="entry name" value="COMT_dimerisation"/>
</dbReference>
<dbReference type="GO" id="GO:0046983">
    <property type="term" value="F:protein dimerization activity"/>
    <property type="evidence" value="ECO:0007669"/>
    <property type="project" value="InterPro"/>
</dbReference>
<dbReference type="InterPro" id="IPR036390">
    <property type="entry name" value="WH_DNA-bd_sf"/>
</dbReference>
<evidence type="ECO:0000259" key="6">
    <source>
        <dbReference type="Pfam" id="PF08100"/>
    </source>
</evidence>